<dbReference type="AlphaFoldDB" id="A0A1M4ZQ16"/>
<keyword evidence="2" id="KW-1133">Transmembrane helix</keyword>
<protein>
    <submittedName>
        <fullName evidence="3">Uncharacterized protein</fullName>
    </submittedName>
</protein>
<evidence type="ECO:0000256" key="2">
    <source>
        <dbReference type="SAM" id="Phobius"/>
    </source>
</evidence>
<feature type="coiled-coil region" evidence="1">
    <location>
        <begin position="401"/>
        <end position="463"/>
    </location>
</feature>
<dbReference type="RefSeq" id="WP_072839067.1">
    <property type="nucleotide sequence ID" value="NZ_FQVF01000006.1"/>
</dbReference>
<reference evidence="4" key="1">
    <citation type="submission" date="2016-11" db="EMBL/GenBank/DDBJ databases">
        <authorList>
            <person name="Varghese N."/>
            <person name="Submissions S."/>
        </authorList>
    </citation>
    <scope>NUCLEOTIDE SEQUENCE [LARGE SCALE GENOMIC DNA]</scope>
    <source>
        <strain evidence="4">DSM 16579</strain>
    </source>
</reference>
<proteinExistence type="predicted"/>
<feature type="coiled-coil region" evidence="1">
    <location>
        <begin position="304"/>
        <end position="345"/>
    </location>
</feature>
<evidence type="ECO:0000313" key="4">
    <source>
        <dbReference type="Proteomes" id="UP000184517"/>
    </source>
</evidence>
<feature type="coiled-coil region" evidence="1">
    <location>
        <begin position="165"/>
        <end position="223"/>
    </location>
</feature>
<dbReference type="OrthoDB" id="6094357at2"/>
<organism evidence="3 4">
    <name type="scientific">Marinomonas polaris DSM 16579</name>
    <dbReference type="NCBI Taxonomy" id="1122206"/>
    <lineage>
        <taxon>Bacteria</taxon>
        <taxon>Pseudomonadati</taxon>
        <taxon>Pseudomonadota</taxon>
        <taxon>Gammaproteobacteria</taxon>
        <taxon>Oceanospirillales</taxon>
        <taxon>Oceanospirillaceae</taxon>
        <taxon>Marinomonas</taxon>
    </lineage>
</organism>
<keyword evidence="4" id="KW-1185">Reference proteome</keyword>
<dbReference type="Proteomes" id="UP000184517">
    <property type="component" value="Unassembled WGS sequence"/>
</dbReference>
<dbReference type="EMBL" id="FQVF01000006">
    <property type="protein sequence ID" value="SHF20025.1"/>
    <property type="molecule type" value="Genomic_DNA"/>
</dbReference>
<keyword evidence="2" id="KW-0472">Membrane</keyword>
<keyword evidence="2" id="KW-0812">Transmembrane</keyword>
<evidence type="ECO:0000256" key="1">
    <source>
        <dbReference type="SAM" id="Coils"/>
    </source>
</evidence>
<keyword evidence="1" id="KW-0175">Coiled coil</keyword>
<evidence type="ECO:0000313" key="3">
    <source>
        <dbReference type="EMBL" id="SHF20025.1"/>
    </source>
</evidence>
<name>A0A1M4ZQ16_9GAMM</name>
<feature type="transmembrane region" description="Helical" evidence="2">
    <location>
        <begin position="6"/>
        <end position="26"/>
    </location>
</feature>
<gene>
    <name evidence="3" type="ORF">SAMN02745753_01465</name>
</gene>
<sequence length="504" mass="57062">MSKWLIWALLELSTFLLLANGVFLWLSHSLAKKKLAKHTSVSPKETLDPTDGIDDSNSYKGLAHYLDLQINFAANSIVPGKLDPHEINRLKIWGTVLKAERAILLNQVSEKPKPILNRFLSSLLYALSAPKLQTTNPEELHQNLKEMEDEFFQATEILITKESLSKNQTLLNEDLRKNIDRATKRLKQLEIKKAEQQRLKIEINDLQEKIKKLEQKQSDHTGSSSEFNLQIPTAQKQEKAIRNASFKQISSLSSLSDRQKMVIEQLKSEIDKAYKNNNTYAAIEAQKVAITKMERMSKESQVLILQLEAELETSNLSITSLRQDISVKDAKLAELEKQLSKSNETAIGNLQVLSANKKETLGSLRDGLNTALENMSSVSLIEQDKDAKMLERLLQESETCVTLLAQELESAENTNNELKQKIETLGLSGAHGSRSQSKPLIKQREINRQLAQATTELKKKLSEMISSKDYQTLRVTYNKKSLECDRLQLAFSDLEMKYLGTLNS</sequence>
<accession>A0A1M4ZQ16</accession>